<evidence type="ECO:0000256" key="1">
    <source>
        <dbReference type="SAM" id="Phobius"/>
    </source>
</evidence>
<feature type="transmembrane region" description="Helical" evidence="1">
    <location>
        <begin position="17"/>
        <end position="36"/>
    </location>
</feature>
<name>A0A7X0ESC4_9PSED</name>
<keyword evidence="1" id="KW-0472">Membrane</keyword>
<dbReference type="EMBL" id="JACHLL010000003">
    <property type="protein sequence ID" value="MBB6342138.1"/>
    <property type="molecule type" value="Genomic_DNA"/>
</dbReference>
<organism evidence="2 3">
    <name type="scientific">Pseudomonas fluvialis</name>
    <dbReference type="NCBI Taxonomy" id="1793966"/>
    <lineage>
        <taxon>Bacteria</taxon>
        <taxon>Pseudomonadati</taxon>
        <taxon>Pseudomonadota</taxon>
        <taxon>Gammaproteobacteria</taxon>
        <taxon>Pseudomonadales</taxon>
        <taxon>Pseudomonadaceae</taxon>
        <taxon>Pseudomonas</taxon>
    </lineage>
</organism>
<dbReference type="Pfam" id="PF07254">
    <property type="entry name" value="Cpta_toxin"/>
    <property type="match status" value="1"/>
</dbReference>
<gene>
    <name evidence="2" type="ORF">HNP49_002306</name>
</gene>
<evidence type="ECO:0000313" key="2">
    <source>
        <dbReference type="EMBL" id="MBB6342138.1"/>
    </source>
</evidence>
<keyword evidence="1" id="KW-0812">Transmembrane</keyword>
<keyword evidence="1" id="KW-1133">Transmembrane helix</keyword>
<dbReference type="AlphaFoldDB" id="A0A7X0ESC4"/>
<dbReference type="InterPro" id="IPR009883">
    <property type="entry name" value="YgfX"/>
</dbReference>
<reference evidence="2 3" key="1">
    <citation type="submission" date="2020-08" db="EMBL/GenBank/DDBJ databases">
        <title>Functional genomics of gut bacteria from endangered species of beetles.</title>
        <authorList>
            <person name="Carlos-Shanley C."/>
        </authorList>
    </citation>
    <scope>NUCLEOTIDE SEQUENCE [LARGE SCALE GENOMIC DNA]</scope>
    <source>
        <strain evidence="2 3">S00202</strain>
    </source>
</reference>
<protein>
    <submittedName>
        <fullName evidence="2">Toxin CptA</fullName>
    </submittedName>
</protein>
<accession>A0A7X0ESC4</accession>
<comment type="caution">
    <text evidence="2">The sequence shown here is derived from an EMBL/GenBank/DDBJ whole genome shotgun (WGS) entry which is preliminary data.</text>
</comment>
<evidence type="ECO:0000313" key="3">
    <source>
        <dbReference type="Proteomes" id="UP000557193"/>
    </source>
</evidence>
<keyword evidence="3" id="KW-1185">Reference proteome</keyword>
<dbReference type="Proteomes" id="UP000557193">
    <property type="component" value="Unassembled WGS sequence"/>
</dbReference>
<dbReference type="RefSeq" id="WP_184683391.1">
    <property type="nucleotide sequence ID" value="NZ_JACHLL010000003.1"/>
</dbReference>
<proteinExistence type="predicted"/>
<sequence>MTSMIEPFECHWRPSRLLLGGYLLVAALASLSIMLAELPGRWQVILLMLLLLHTTWVLPRQLLMRHAGATSGLRHDADGWQLYSERDGWQAAQLYPDSLALPSAIFLQFRLKDQRWRRGLCIACDALPAAQHRRLRVRLKFSRRRWAAPE</sequence>
<feature type="transmembrane region" description="Helical" evidence="1">
    <location>
        <begin position="42"/>
        <end position="58"/>
    </location>
</feature>